<sequence>MPLLHTSPSHSLTDNVADHIRQQLIQGELRAGQHLSESALSEQLAISRNTLREAFRTLIKEGLLRHEPNRGVSVVIPSMGDIIDIYRIRRLIECSAMAQAHPRHPANVTMKQALQQAQLAQKAGHWRIVGSANMAFHAGIVALADSSRLTNMFADLAAELRLAFGLLDNPECLYTPYIEQNQQLLNLLEMGQTEKAAQMLEDYLMQSERMVLAVYAHTKPVNMPLYPHQLVEQHESVC</sequence>
<dbReference type="GO" id="GO:0003677">
    <property type="term" value="F:DNA binding"/>
    <property type="evidence" value="ECO:0007669"/>
    <property type="project" value="UniProtKB-KW"/>
</dbReference>
<comment type="caution">
    <text evidence="5">The sequence shown here is derived from an EMBL/GenBank/DDBJ whole genome shotgun (WGS) entry which is preliminary data.</text>
</comment>
<dbReference type="InterPro" id="IPR008920">
    <property type="entry name" value="TF_FadR/GntR_C"/>
</dbReference>
<dbReference type="SMART" id="SM00895">
    <property type="entry name" value="FCD"/>
    <property type="match status" value="1"/>
</dbReference>
<dbReference type="Pfam" id="PF00392">
    <property type="entry name" value="GntR"/>
    <property type="match status" value="1"/>
</dbReference>
<proteinExistence type="predicted"/>
<dbReference type="SUPFAM" id="SSF48008">
    <property type="entry name" value="GntR ligand-binding domain-like"/>
    <property type="match status" value="1"/>
</dbReference>
<evidence type="ECO:0000259" key="4">
    <source>
        <dbReference type="PROSITE" id="PS50949"/>
    </source>
</evidence>
<evidence type="ECO:0000313" key="6">
    <source>
        <dbReference type="Proteomes" id="UP000267521"/>
    </source>
</evidence>
<dbReference type="InterPro" id="IPR011711">
    <property type="entry name" value="GntR_C"/>
</dbReference>
<dbReference type="InterPro" id="IPR036388">
    <property type="entry name" value="WH-like_DNA-bd_sf"/>
</dbReference>
<dbReference type="GO" id="GO:0003700">
    <property type="term" value="F:DNA-binding transcription factor activity"/>
    <property type="evidence" value="ECO:0007669"/>
    <property type="project" value="InterPro"/>
</dbReference>
<dbReference type="PANTHER" id="PTHR43537">
    <property type="entry name" value="TRANSCRIPTIONAL REGULATOR, GNTR FAMILY"/>
    <property type="match status" value="1"/>
</dbReference>
<evidence type="ECO:0000256" key="3">
    <source>
        <dbReference type="ARBA" id="ARBA00023163"/>
    </source>
</evidence>
<dbReference type="PANTHER" id="PTHR43537:SF45">
    <property type="entry name" value="GNTR FAMILY REGULATORY PROTEIN"/>
    <property type="match status" value="1"/>
</dbReference>
<dbReference type="Pfam" id="PF07729">
    <property type="entry name" value="FCD"/>
    <property type="match status" value="1"/>
</dbReference>
<accession>A0A3M6PYA3</accession>
<dbReference type="CDD" id="cd07377">
    <property type="entry name" value="WHTH_GntR"/>
    <property type="match status" value="1"/>
</dbReference>
<dbReference type="Gene3D" id="1.10.10.10">
    <property type="entry name" value="Winged helix-like DNA-binding domain superfamily/Winged helix DNA-binding domain"/>
    <property type="match status" value="1"/>
</dbReference>
<keyword evidence="2" id="KW-0238">DNA-binding</keyword>
<keyword evidence="1" id="KW-0805">Transcription regulation</keyword>
<dbReference type="RefSeq" id="WP_122239211.1">
    <property type="nucleotide sequence ID" value="NZ_RDQM01000017.1"/>
</dbReference>
<dbReference type="InterPro" id="IPR000524">
    <property type="entry name" value="Tscrpt_reg_HTH_GntR"/>
</dbReference>
<gene>
    <name evidence="5" type="ORF">EBQ26_11125</name>
</gene>
<dbReference type="EMBL" id="RDQM01000017">
    <property type="protein sequence ID" value="RMW95404.1"/>
    <property type="molecule type" value="Genomic_DNA"/>
</dbReference>
<dbReference type="AlphaFoldDB" id="A0A3M6PYA3"/>
<keyword evidence="3" id="KW-0804">Transcription</keyword>
<dbReference type="SUPFAM" id="SSF46785">
    <property type="entry name" value="Winged helix' DNA-binding domain"/>
    <property type="match status" value="1"/>
</dbReference>
<dbReference type="InterPro" id="IPR036390">
    <property type="entry name" value="WH_DNA-bd_sf"/>
</dbReference>
<dbReference type="SMART" id="SM00345">
    <property type="entry name" value="HTH_GNTR"/>
    <property type="match status" value="1"/>
</dbReference>
<evidence type="ECO:0000256" key="2">
    <source>
        <dbReference type="ARBA" id="ARBA00023125"/>
    </source>
</evidence>
<dbReference type="Gene3D" id="1.20.120.530">
    <property type="entry name" value="GntR ligand-binding domain-like"/>
    <property type="match status" value="1"/>
</dbReference>
<evidence type="ECO:0000313" key="5">
    <source>
        <dbReference type="EMBL" id="RMW95404.1"/>
    </source>
</evidence>
<reference evidence="5 6" key="1">
    <citation type="submission" date="2018-10" db="EMBL/GenBank/DDBJ databases">
        <title>Comamonadaceae CDC group NO-1 genome sequencing and assembly.</title>
        <authorList>
            <person name="Bernier A.-M."/>
            <person name="Bernard K."/>
        </authorList>
    </citation>
    <scope>NUCLEOTIDE SEQUENCE [LARGE SCALE GENOMIC DNA]</scope>
    <source>
        <strain evidence="5 6">NML970147</strain>
    </source>
</reference>
<dbReference type="Proteomes" id="UP000267521">
    <property type="component" value="Unassembled WGS sequence"/>
</dbReference>
<protein>
    <submittedName>
        <fullName evidence="5">GntR family transcriptional regulator</fullName>
    </submittedName>
</protein>
<name>A0A3M6PYA3_9BURK</name>
<organism evidence="5 6">
    <name type="scientific">Allofranklinella schreckenbergeri</name>
    <dbReference type="NCBI Taxonomy" id="1076744"/>
    <lineage>
        <taxon>Bacteria</taxon>
        <taxon>Pseudomonadati</taxon>
        <taxon>Pseudomonadota</taxon>
        <taxon>Betaproteobacteria</taxon>
        <taxon>Burkholderiales</taxon>
        <taxon>Comamonadaceae</taxon>
        <taxon>Allofranklinella</taxon>
    </lineage>
</organism>
<feature type="domain" description="HTH gntR-type" evidence="4">
    <location>
        <begin position="10"/>
        <end position="77"/>
    </location>
</feature>
<dbReference type="PROSITE" id="PS50949">
    <property type="entry name" value="HTH_GNTR"/>
    <property type="match status" value="1"/>
</dbReference>
<evidence type="ECO:0000256" key="1">
    <source>
        <dbReference type="ARBA" id="ARBA00023015"/>
    </source>
</evidence>
<dbReference type="PRINTS" id="PR00035">
    <property type="entry name" value="HTHGNTR"/>
</dbReference>